<gene>
    <name evidence="2" type="ORF">N7476_007284</name>
</gene>
<evidence type="ECO:0000313" key="2">
    <source>
        <dbReference type="EMBL" id="KAJ5311424.1"/>
    </source>
</evidence>
<reference evidence="2" key="1">
    <citation type="submission" date="2022-12" db="EMBL/GenBank/DDBJ databases">
        <authorList>
            <person name="Petersen C."/>
        </authorList>
    </citation>
    <scope>NUCLEOTIDE SEQUENCE</scope>
    <source>
        <strain evidence="2">IBT 21472</strain>
    </source>
</reference>
<feature type="compositionally biased region" description="Basic residues" evidence="1">
    <location>
        <begin position="1"/>
        <end position="10"/>
    </location>
</feature>
<protein>
    <submittedName>
        <fullName evidence="2">Uncharacterized protein</fullName>
    </submittedName>
</protein>
<proteinExistence type="predicted"/>
<feature type="region of interest" description="Disordered" evidence="1">
    <location>
        <begin position="102"/>
        <end position="130"/>
    </location>
</feature>
<feature type="region of interest" description="Disordered" evidence="1">
    <location>
        <begin position="1"/>
        <end position="25"/>
    </location>
</feature>
<reference evidence="2" key="2">
    <citation type="journal article" date="2023" name="IMA Fungus">
        <title>Comparative genomic study of the Penicillium genus elucidates a diverse pangenome and 15 lateral gene transfer events.</title>
        <authorList>
            <person name="Petersen C."/>
            <person name="Sorensen T."/>
            <person name="Nielsen M.R."/>
            <person name="Sondergaard T.E."/>
            <person name="Sorensen J.L."/>
            <person name="Fitzpatrick D.A."/>
            <person name="Frisvad J.C."/>
            <person name="Nielsen K.L."/>
        </authorList>
    </citation>
    <scope>NUCLEOTIDE SEQUENCE</scope>
    <source>
        <strain evidence="2">IBT 21472</strain>
    </source>
</reference>
<sequence>MTATRNKKPLFVKPQKYSKSETSQKLENTAADDCQRCFLRLEAYPDHACETRQGSRSCNYCLLVRHRCQPLPDEIKPAAVASLKKTGKARVNAIRAVRQMIKDRSRRINRKASEQAARNKQLKREPEDSL</sequence>
<keyword evidence="3" id="KW-1185">Reference proteome</keyword>
<accession>A0A9W9U3T0</accession>
<comment type="caution">
    <text evidence="2">The sequence shown here is derived from an EMBL/GenBank/DDBJ whole genome shotgun (WGS) entry which is preliminary data.</text>
</comment>
<dbReference type="OrthoDB" id="4352998at2759"/>
<evidence type="ECO:0000313" key="3">
    <source>
        <dbReference type="Proteomes" id="UP001147746"/>
    </source>
</evidence>
<evidence type="ECO:0000256" key="1">
    <source>
        <dbReference type="SAM" id="MobiDB-lite"/>
    </source>
</evidence>
<organism evidence="2 3">
    <name type="scientific">Penicillium atrosanguineum</name>
    <dbReference type="NCBI Taxonomy" id="1132637"/>
    <lineage>
        <taxon>Eukaryota</taxon>
        <taxon>Fungi</taxon>
        <taxon>Dikarya</taxon>
        <taxon>Ascomycota</taxon>
        <taxon>Pezizomycotina</taxon>
        <taxon>Eurotiomycetes</taxon>
        <taxon>Eurotiomycetidae</taxon>
        <taxon>Eurotiales</taxon>
        <taxon>Aspergillaceae</taxon>
        <taxon>Penicillium</taxon>
    </lineage>
</organism>
<dbReference type="EMBL" id="JAPZBO010000007">
    <property type="protein sequence ID" value="KAJ5311424.1"/>
    <property type="molecule type" value="Genomic_DNA"/>
</dbReference>
<dbReference type="Proteomes" id="UP001147746">
    <property type="component" value="Unassembled WGS sequence"/>
</dbReference>
<name>A0A9W9U3T0_9EURO</name>
<dbReference type="AlphaFoldDB" id="A0A9W9U3T0"/>